<accession>A0A6J4H8P5</accession>
<dbReference type="EMBL" id="CADCTM010000059">
    <property type="protein sequence ID" value="CAA9217989.1"/>
    <property type="molecule type" value="Genomic_DNA"/>
</dbReference>
<dbReference type="AlphaFoldDB" id="A0A6J4H8P5"/>
<sequence>MVFGANGDLYLQHSLCPTQAELHSSVICEKLDQATDLTDNYWVPQL</sequence>
<organism evidence="1">
    <name type="scientific">uncultured Coleofasciculus sp</name>
    <dbReference type="NCBI Taxonomy" id="1267456"/>
    <lineage>
        <taxon>Bacteria</taxon>
        <taxon>Bacillati</taxon>
        <taxon>Cyanobacteriota</taxon>
        <taxon>Cyanophyceae</taxon>
        <taxon>Coleofasciculales</taxon>
        <taxon>Coleofasciculaceae</taxon>
        <taxon>Coleofasciculus</taxon>
        <taxon>environmental samples</taxon>
    </lineage>
</organism>
<proteinExistence type="predicted"/>
<gene>
    <name evidence="1" type="ORF">AVDCRST_MAG92-418</name>
</gene>
<reference evidence="1" key="1">
    <citation type="submission" date="2020-02" db="EMBL/GenBank/DDBJ databases">
        <authorList>
            <person name="Meier V. D."/>
        </authorList>
    </citation>
    <scope>NUCLEOTIDE SEQUENCE</scope>
    <source>
        <strain evidence="1">AVDCRST_MAG92</strain>
    </source>
</reference>
<name>A0A6J4H8P5_9CYAN</name>
<evidence type="ECO:0000313" key="1">
    <source>
        <dbReference type="EMBL" id="CAA9217989.1"/>
    </source>
</evidence>
<protein>
    <submittedName>
        <fullName evidence="1">Uncharacterized protein</fullName>
    </submittedName>
</protein>